<organism evidence="9 10">
    <name type="scientific">Microlunatus endophyticus</name>
    <dbReference type="NCBI Taxonomy" id="1716077"/>
    <lineage>
        <taxon>Bacteria</taxon>
        <taxon>Bacillati</taxon>
        <taxon>Actinomycetota</taxon>
        <taxon>Actinomycetes</taxon>
        <taxon>Propionibacteriales</taxon>
        <taxon>Propionibacteriaceae</taxon>
        <taxon>Microlunatus</taxon>
    </lineage>
</organism>
<keyword evidence="4 7" id="KW-0812">Transmembrane</keyword>
<proteinExistence type="inferred from homology"/>
<evidence type="ECO:0000256" key="3">
    <source>
        <dbReference type="ARBA" id="ARBA00022475"/>
    </source>
</evidence>
<feature type="transmembrane region" description="Helical" evidence="7">
    <location>
        <begin position="136"/>
        <end position="157"/>
    </location>
</feature>
<keyword evidence="3" id="KW-1003">Cell membrane</keyword>
<evidence type="ECO:0000313" key="9">
    <source>
        <dbReference type="EMBL" id="GGL52153.1"/>
    </source>
</evidence>
<dbReference type="Proteomes" id="UP000613840">
    <property type="component" value="Unassembled WGS sequence"/>
</dbReference>
<keyword evidence="6 7" id="KW-0472">Membrane</keyword>
<evidence type="ECO:0000256" key="7">
    <source>
        <dbReference type="SAM" id="Phobius"/>
    </source>
</evidence>
<comment type="caution">
    <text evidence="9">The sequence shown here is derived from an EMBL/GenBank/DDBJ whole genome shotgun (WGS) entry which is preliminary data.</text>
</comment>
<evidence type="ECO:0000313" key="10">
    <source>
        <dbReference type="Proteomes" id="UP000613840"/>
    </source>
</evidence>
<dbReference type="InterPro" id="IPR050622">
    <property type="entry name" value="CPA3_antiporter_subunitB"/>
</dbReference>
<dbReference type="AlphaFoldDB" id="A0A917S1J8"/>
<reference evidence="9" key="1">
    <citation type="journal article" date="2014" name="Int. J. Syst. Evol. Microbiol.">
        <title>Complete genome sequence of Corynebacterium casei LMG S-19264T (=DSM 44701T), isolated from a smear-ripened cheese.</title>
        <authorList>
            <consortium name="US DOE Joint Genome Institute (JGI-PGF)"/>
            <person name="Walter F."/>
            <person name="Albersmeier A."/>
            <person name="Kalinowski J."/>
            <person name="Ruckert C."/>
        </authorList>
    </citation>
    <scope>NUCLEOTIDE SEQUENCE</scope>
    <source>
        <strain evidence="9">CGMCC 4.7306</strain>
    </source>
</reference>
<feature type="transmembrane region" description="Helical" evidence="7">
    <location>
        <begin position="108"/>
        <end position="130"/>
    </location>
</feature>
<feature type="transmembrane region" description="Helical" evidence="7">
    <location>
        <begin position="169"/>
        <end position="190"/>
    </location>
</feature>
<evidence type="ECO:0000256" key="6">
    <source>
        <dbReference type="ARBA" id="ARBA00023136"/>
    </source>
</evidence>
<evidence type="ECO:0000256" key="1">
    <source>
        <dbReference type="ARBA" id="ARBA00004651"/>
    </source>
</evidence>
<sequence length="255" mass="26783">MIHRVRMIMLVVGVLGTAVVFGAAVAGMPGFGGDQHPYRDLAVAAAFQRATANVVSSINFDQRALDTFGEETILVASVAGVAALLRPVRSERRRRVRPGVPVLESTRLLTVIFFPITVLVGIDVVAHGAITPGGGFQGGVVLATGLHLLYVGGRYRLLERMRPVRFFEITEGAGLVIFIAIGLAGLALTGELFRNVIPYGDLGQLVSSGTVVLLSCAVGMAVVSSVVVLLAGFLDQALALVEVPDADHSDDEAAR</sequence>
<comment type="subcellular location">
    <subcellularLocation>
        <location evidence="1">Cell membrane</location>
        <topology evidence="1">Multi-pass membrane protein</topology>
    </subcellularLocation>
</comment>
<dbReference type="PANTHER" id="PTHR33932">
    <property type="entry name" value="NA(+)/H(+) ANTIPORTER SUBUNIT B"/>
    <property type="match status" value="1"/>
</dbReference>
<dbReference type="Pfam" id="PF04039">
    <property type="entry name" value="MnhB"/>
    <property type="match status" value="1"/>
</dbReference>
<feature type="transmembrane region" description="Helical" evidence="7">
    <location>
        <begin position="72"/>
        <end position="88"/>
    </location>
</feature>
<dbReference type="PANTHER" id="PTHR33932:SF4">
    <property type="entry name" value="NA(+)_H(+) ANTIPORTER SUBUNIT B"/>
    <property type="match status" value="1"/>
</dbReference>
<reference evidence="9" key="2">
    <citation type="submission" date="2020-09" db="EMBL/GenBank/DDBJ databases">
        <authorList>
            <person name="Sun Q."/>
            <person name="Zhou Y."/>
        </authorList>
    </citation>
    <scope>NUCLEOTIDE SEQUENCE</scope>
    <source>
        <strain evidence="9">CGMCC 4.7306</strain>
    </source>
</reference>
<dbReference type="GO" id="GO:0005886">
    <property type="term" value="C:plasma membrane"/>
    <property type="evidence" value="ECO:0007669"/>
    <property type="project" value="UniProtKB-SubCell"/>
</dbReference>
<feature type="transmembrane region" description="Helical" evidence="7">
    <location>
        <begin position="210"/>
        <end position="234"/>
    </location>
</feature>
<dbReference type="InterPro" id="IPR007182">
    <property type="entry name" value="MnhB"/>
</dbReference>
<evidence type="ECO:0000256" key="2">
    <source>
        <dbReference type="ARBA" id="ARBA00009425"/>
    </source>
</evidence>
<gene>
    <name evidence="9" type="ORF">GCM10011575_07960</name>
</gene>
<keyword evidence="5 7" id="KW-1133">Transmembrane helix</keyword>
<name>A0A917S1J8_9ACTN</name>
<evidence type="ECO:0000259" key="8">
    <source>
        <dbReference type="Pfam" id="PF04039"/>
    </source>
</evidence>
<evidence type="ECO:0000256" key="4">
    <source>
        <dbReference type="ARBA" id="ARBA00022692"/>
    </source>
</evidence>
<dbReference type="RefSeq" id="WP_188893904.1">
    <property type="nucleotide sequence ID" value="NZ_BMMZ01000002.1"/>
</dbReference>
<comment type="similarity">
    <text evidence="2">Belongs to the CPA3 antiporters (TC 2.A.63) subunit B family.</text>
</comment>
<dbReference type="EMBL" id="BMMZ01000002">
    <property type="protein sequence ID" value="GGL52153.1"/>
    <property type="molecule type" value="Genomic_DNA"/>
</dbReference>
<feature type="domain" description="Na+/H+ antiporter MnhB subunit-related protein" evidence="8">
    <location>
        <begin position="107"/>
        <end position="227"/>
    </location>
</feature>
<evidence type="ECO:0000256" key="5">
    <source>
        <dbReference type="ARBA" id="ARBA00022989"/>
    </source>
</evidence>
<protein>
    <recommendedName>
        <fullName evidence="8">Na+/H+ antiporter MnhB subunit-related protein domain-containing protein</fullName>
    </recommendedName>
</protein>
<keyword evidence="10" id="KW-1185">Reference proteome</keyword>
<accession>A0A917S1J8</accession>